<feature type="region of interest" description="Disordered" evidence="1">
    <location>
        <begin position="46"/>
        <end position="89"/>
    </location>
</feature>
<proteinExistence type="predicted"/>
<evidence type="ECO:0000256" key="1">
    <source>
        <dbReference type="SAM" id="MobiDB-lite"/>
    </source>
</evidence>
<dbReference type="EMBL" id="BAABIB010000085">
    <property type="protein sequence ID" value="GAA5169214.1"/>
    <property type="molecule type" value="Genomic_DNA"/>
</dbReference>
<gene>
    <name evidence="2" type="ORF">GCM10023214_46010</name>
</gene>
<keyword evidence="3" id="KW-1185">Reference proteome</keyword>
<evidence type="ECO:0008006" key="4">
    <source>
        <dbReference type="Google" id="ProtNLM"/>
    </source>
</evidence>
<comment type="caution">
    <text evidence="2">The sequence shown here is derived from an EMBL/GenBank/DDBJ whole genome shotgun (WGS) entry which is preliminary data.</text>
</comment>
<sequence length="89" mass="9956">MGEPMCVCGWQLVAVTVLLQLLILGYGEIEGRRRSAADLRAFRHRQVDGTPAKHSPTARHRTGEPVKSLRARHDAETLPYYPSSSRKTT</sequence>
<accession>A0ABP9QY05</accession>
<dbReference type="Proteomes" id="UP001500192">
    <property type="component" value="Unassembled WGS sequence"/>
</dbReference>
<evidence type="ECO:0000313" key="3">
    <source>
        <dbReference type="Proteomes" id="UP001500192"/>
    </source>
</evidence>
<organism evidence="2 3">
    <name type="scientific">Amycolatopsis dongchuanensis</name>
    <dbReference type="NCBI Taxonomy" id="1070866"/>
    <lineage>
        <taxon>Bacteria</taxon>
        <taxon>Bacillati</taxon>
        <taxon>Actinomycetota</taxon>
        <taxon>Actinomycetes</taxon>
        <taxon>Pseudonocardiales</taxon>
        <taxon>Pseudonocardiaceae</taxon>
        <taxon>Amycolatopsis</taxon>
    </lineage>
</organism>
<name>A0ABP9QY05_9PSEU</name>
<protein>
    <recommendedName>
        <fullName evidence="4">Secreted protein</fullName>
    </recommendedName>
</protein>
<evidence type="ECO:0000313" key="2">
    <source>
        <dbReference type="EMBL" id="GAA5169214.1"/>
    </source>
</evidence>
<reference evidence="3" key="1">
    <citation type="journal article" date="2019" name="Int. J. Syst. Evol. Microbiol.">
        <title>The Global Catalogue of Microorganisms (GCM) 10K type strain sequencing project: providing services to taxonomists for standard genome sequencing and annotation.</title>
        <authorList>
            <consortium name="The Broad Institute Genomics Platform"/>
            <consortium name="The Broad Institute Genome Sequencing Center for Infectious Disease"/>
            <person name="Wu L."/>
            <person name="Ma J."/>
        </authorList>
    </citation>
    <scope>NUCLEOTIDE SEQUENCE [LARGE SCALE GENOMIC DNA]</scope>
    <source>
        <strain evidence="3">JCM 18054</strain>
    </source>
</reference>